<feature type="domain" description="CCHC-type" evidence="3">
    <location>
        <begin position="385"/>
        <end position="401"/>
    </location>
</feature>
<feature type="compositionally biased region" description="Acidic residues" evidence="2">
    <location>
        <begin position="24"/>
        <end position="36"/>
    </location>
</feature>
<reference evidence="4 5" key="1">
    <citation type="submission" date="2020-06" db="EMBL/GenBank/DDBJ databases">
        <authorList>
            <person name="Li R."/>
            <person name="Bekaert M."/>
        </authorList>
    </citation>
    <scope>NUCLEOTIDE SEQUENCE [LARGE SCALE GENOMIC DNA]</scope>
    <source>
        <strain evidence="5">wild</strain>
    </source>
</reference>
<dbReference type="Proteomes" id="UP000507470">
    <property type="component" value="Unassembled WGS sequence"/>
</dbReference>
<dbReference type="SMART" id="SM00343">
    <property type="entry name" value="ZnF_C2HC"/>
    <property type="match status" value="1"/>
</dbReference>
<protein>
    <recommendedName>
        <fullName evidence="3">CCHC-type domain-containing protein</fullName>
    </recommendedName>
</protein>
<feature type="region of interest" description="Disordered" evidence="2">
    <location>
        <begin position="136"/>
        <end position="208"/>
    </location>
</feature>
<feature type="region of interest" description="Disordered" evidence="2">
    <location>
        <begin position="1"/>
        <end position="97"/>
    </location>
</feature>
<evidence type="ECO:0000256" key="1">
    <source>
        <dbReference type="PROSITE-ProRule" id="PRU00047"/>
    </source>
</evidence>
<dbReference type="GO" id="GO:0003676">
    <property type="term" value="F:nucleic acid binding"/>
    <property type="evidence" value="ECO:0007669"/>
    <property type="project" value="InterPro"/>
</dbReference>
<dbReference type="AlphaFoldDB" id="A0A6J8B4J0"/>
<dbReference type="SUPFAM" id="SSF57756">
    <property type="entry name" value="Retrovirus zinc finger-like domains"/>
    <property type="match status" value="1"/>
</dbReference>
<feature type="compositionally biased region" description="Low complexity" evidence="2">
    <location>
        <begin position="171"/>
        <end position="185"/>
    </location>
</feature>
<feature type="compositionally biased region" description="Polar residues" evidence="2">
    <location>
        <begin position="47"/>
        <end position="56"/>
    </location>
</feature>
<evidence type="ECO:0000313" key="5">
    <source>
        <dbReference type="Proteomes" id="UP000507470"/>
    </source>
</evidence>
<feature type="compositionally biased region" description="Basic and acidic residues" evidence="2">
    <location>
        <begin position="1"/>
        <end position="13"/>
    </location>
</feature>
<name>A0A6J8B4J0_MYTCO</name>
<dbReference type="Gene3D" id="4.10.60.10">
    <property type="entry name" value="Zinc finger, CCHC-type"/>
    <property type="match status" value="1"/>
</dbReference>
<dbReference type="PANTHER" id="PTHR19963">
    <property type="entry name" value="CCHC-TYPE DOMAIN-CONTAINING PROTEIN"/>
    <property type="match status" value="1"/>
</dbReference>
<evidence type="ECO:0000313" key="4">
    <source>
        <dbReference type="EMBL" id="CAC5378802.1"/>
    </source>
</evidence>
<feature type="region of interest" description="Disordered" evidence="2">
    <location>
        <begin position="400"/>
        <end position="453"/>
    </location>
</feature>
<dbReference type="OrthoDB" id="6112404at2759"/>
<keyword evidence="1" id="KW-0479">Metal-binding</keyword>
<dbReference type="GO" id="GO:0008270">
    <property type="term" value="F:zinc ion binding"/>
    <property type="evidence" value="ECO:0007669"/>
    <property type="project" value="UniProtKB-KW"/>
</dbReference>
<keyword evidence="1" id="KW-0863">Zinc-finger</keyword>
<evidence type="ECO:0000256" key="2">
    <source>
        <dbReference type="SAM" id="MobiDB-lite"/>
    </source>
</evidence>
<organism evidence="4 5">
    <name type="scientific">Mytilus coruscus</name>
    <name type="common">Sea mussel</name>
    <dbReference type="NCBI Taxonomy" id="42192"/>
    <lineage>
        <taxon>Eukaryota</taxon>
        <taxon>Metazoa</taxon>
        <taxon>Spiralia</taxon>
        <taxon>Lophotrochozoa</taxon>
        <taxon>Mollusca</taxon>
        <taxon>Bivalvia</taxon>
        <taxon>Autobranchia</taxon>
        <taxon>Pteriomorphia</taxon>
        <taxon>Mytilida</taxon>
        <taxon>Mytiloidea</taxon>
        <taxon>Mytilidae</taxon>
        <taxon>Mytilinae</taxon>
        <taxon>Mytilus</taxon>
    </lineage>
</organism>
<dbReference type="PROSITE" id="PS50158">
    <property type="entry name" value="ZF_CCHC"/>
    <property type="match status" value="1"/>
</dbReference>
<accession>A0A6J8B4J0</accession>
<dbReference type="InterPro" id="IPR036875">
    <property type="entry name" value="Znf_CCHC_sf"/>
</dbReference>
<proteinExistence type="predicted"/>
<evidence type="ECO:0000259" key="3">
    <source>
        <dbReference type="PROSITE" id="PS50158"/>
    </source>
</evidence>
<dbReference type="Pfam" id="PF00098">
    <property type="entry name" value="zf-CCHC"/>
    <property type="match status" value="1"/>
</dbReference>
<feature type="compositionally biased region" description="Basic and acidic residues" evidence="2">
    <location>
        <begin position="186"/>
        <end position="195"/>
    </location>
</feature>
<keyword evidence="5" id="KW-1185">Reference proteome</keyword>
<dbReference type="EMBL" id="CACVKT020002595">
    <property type="protein sequence ID" value="CAC5378802.1"/>
    <property type="molecule type" value="Genomic_DNA"/>
</dbReference>
<gene>
    <name evidence="4" type="ORF">MCOR_14943</name>
</gene>
<keyword evidence="1" id="KW-0862">Zinc</keyword>
<dbReference type="InterPro" id="IPR001878">
    <property type="entry name" value="Znf_CCHC"/>
</dbReference>
<sequence>MVKTRSTRDHSGEDTYDTEITTEYSEEFESSDEYDQADATVIKRPNKSQSAPALSSRTRKRVSRNLRSPATVHREAMPSSPALHGAPDSPDKVTQNNNMGLLEGITTVMRGMMSEVVQVMRNMTETIISSIHGHPITPVKSLTRKSHRGRSSVLSAIRPTRKIHKDHHLSPSDSDSSSNSTMSDKSSSDESESPRASKGKQPNSNRLPIFTGKEKWKVWFNRFEAVANLYNWFKKEKLAELLSRLQGIAGDFVYDQLSSEVTRSYTGKAIWRQYNEESVQDFAAELKMLYDKGYPHRDKRTRQEDLLRTFLLGLQDENARMHVELNREPDSIEEAVYFTIHYQETCRYPDEDQYFTKGFNNRSRKPVRQIQQQNNNVPQNMDHKRCFNCDQVGHFYRQCPRPRKFRNPPNQNGGQRTNFPPPFQPRPNNSNYRPEPSFNLNAPDFTSKPDPLN</sequence>
<dbReference type="PANTHER" id="PTHR19963:SF30">
    <property type="entry name" value="ENDONUCLEASE_EXONUCLEASE_PHOSPHATASE DOMAIN-CONTAINING PROTEIN"/>
    <property type="match status" value="1"/>
</dbReference>